<evidence type="ECO:0000313" key="1">
    <source>
        <dbReference type="EMBL" id="CAJ2671826.1"/>
    </source>
</evidence>
<sequence>MEFLTELSKEAISKLGELALQSTVKQFAYVIHHKKIIANLKEEHSKLEGVKEALQAWVDTKRMNREGFDPNIQQWLYDVAAFENVLQSFDEEVVKKNEKCFGGKCPNLKNNYSLGKRAAKGIEYITKLKEEKKEFQLISYHKAAPTLGSTFTEDIKSLESRKTIIKEVIEKLKDDKFKRISICGMGGVGKTTLVKELIKFVENKLFDKVVMAVVSQNPDYKNIQSQIADCLGLSLKSESVEGRGREIIQRMKEIDDGKTKVLVVLDDVWSELNFDWVGLPSRDNQKCSKILFTSRHEKECQKMGSQVSFHVSVLLEDEAWYLFQEITGDVIYEPDIYPIAKQVSRECGGLPLAIVIVGKALENEKNLTTWEVAFEQLKNSQSSTFSDVHKFVYSRIELSFKFLGSTEHKKLLMLCALFPEDFDIPIESLLRHAMGLGLFKVAGEPLKARNRVHSLVNDLKRCCLLLNSDVPGCVKMHDIVRDVVILVAYKTEHKFMVKYDMKSLKEEKLNDINAISLILDETICLEGDLEFPSLQLLQVQSNEKKLPEHFFRGMKSIKVLSVQKFYIPKIPSLCESSTSLHTLQVESCNVGDISIIGKELIHLEVLSFAHSNIKELPVEIGNLSVLRLLDLTNCNDLNVISANVLIRLSRLEELYLRMDNFPWKKNDVAINELKKISHQLKVVEMKVRGTEVLFNDLNLYNLQKFWIYVDPYTYLQRSSYLESNLLQVSTINYQSVNSILMISQLIKKCEILAIRKVKDLKNIMSQLLRDCPSPYLKDLRIDSCLDLECLIDCTVYYDGLPHIQSLSLENLPKFKEMCYTSEHPEVNGLMIEFSCLVKLKLEKLPMFIGFKQAINLKEPNQEVKRKRSSESELTKVEEGVLSSVPHSESGSYTSLSMKNKLFSSDWMQQFPKLETISVEDCSSINVVFDTQRSSHLDGQVFPQLKEIEIASLDQLTHVWSTKAMHCVQGFQNLKSLTILSCDSLRHVFTPAIIRAITNIEKLEIQFCKLMESLVSDDEDGEEKVNVISFEKLYSLRLSRLPSIARVCTNSYEIQFPSLRNLVIDDCPKLDILFLITTMHNNHPVVSYSNIGDTGFSNFEGNNSRSSNCHFGCTPLCSKLIRQNNTNKKINKTSSTSERKTNIEFRGAPLLQELYVNNCNLHKCLVIDDYLFPNIKSLIMRGFDKISALLSFSSMRSLEHLEKLHILECKNIYEIVSQKELEANGEKIIFPALQHLRLATLPDLKAFFHGSYNLDFPSHQKLDIKDCPNMEVFSQGFSSTPKLKDVNIEIGSLTSNSIHKNDINVTLQLFKAFVALQRSEMFDMKELCDKGVFEYFVKEKVMNITKFHRLSMLVSFSEIKILQHVRKLNVNNCDALVEVFESVTEKRDATTHYQLQEMTLYSLPRLSHIWNHNITKVISFKNLTLITVFDCQNLKSLFSHSMARSLVQLQKIFVHNCEMMEEIITKGEEYIEGGNKVKTLFPKLEELKLLYLPQLECVCSGNFDYDIPLCTVEEDKEFNNSDQVQISFPELKELEFQEVPKLKCFCSGVYNYDIRLLSIEECPNMRTFPYGNVIINTPNLHIIYWDHVDTPTLGDLNLTIYYLHNSEKYKVELQKLETFRDIVDEELLGYIKRVTKLVVVNFHKLLTCIPSNMMHLFSNLKILKVDECECIEEIFESNQSMLHCELESLRLSSLPKLKHIWKNYGQILGFEYLRGIIIKQCDDLEYVLPDVGVVASLPNLYYLHVSECEKMKEIIGNNCNPINCVQQKKIKFPKLSEMGLFNLPSLECFSHSCFPCYIEMPKFFYGNIKDCPKMKTFWCDGILYTPDLWILYVNGTAFDKDEDMNEVIL</sequence>
<accession>A0ACB0LQS1</accession>
<keyword evidence="2" id="KW-1185">Reference proteome</keyword>
<dbReference type="EMBL" id="CASHSV030000615">
    <property type="protein sequence ID" value="CAJ2671826.1"/>
    <property type="molecule type" value="Genomic_DNA"/>
</dbReference>
<comment type="caution">
    <text evidence="1">The sequence shown here is derived from an EMBL/GenBank/DDBJ whole genome shotgun (WGS) entry which is preliminary data.</text>
</comment>
<protein>
    <submittedName>
        <fullName evidence="1">Uncharacterized protein</fullName>
    </submittedName>
</protein>
<gene>
    <name evidence="1" type="ORF">MILVUS5_LOCUS35573</name>
</gene>
<proteinExistence type="predicted"/>
<evidence type="ECO:0000313" key="2">
    <source>
        <dbReference type="Proteomes" id="UP001177021"/>
    </source>
</evidence>
<reference evidence="1" key="1">
    <citation type="submission" date="2023-10" db="EMBL/GenBank/DDBJ databases">
        <authorList>
            <person name="Rodriguez Cubillos JULIANA M."/>
            <person name="De Vega J."/>
        </authorList>
    </citation>
    <scope>NUCLEOTIDE SEQUENCE</scope>
</reference>
<dbReference type="Proteomes" id="UP001177021">
    <property type="component" value="Unassembled WGS sequence"/>
</dbReference>
<name>A0ACB0LQS1_TRIPR</name>
<organism evidence="1 2">
    <name type="scientific">Trifolium pratense</name>
    <name type="common">Red clover</name>
    <dbReference type="NCBI Taxonomy" id="57577"/>
    <lineage>
        <taxon>Eukaryota</taxon>
        <taxon>Viridiplantae</taxon>
        <taxon>Streptophyta</taxon>
        <taxon>Embryophyta</taxon>
        <taxon>Tracheophyta</taxon>
        <taxon>Spermatophyta</taxon>
        <taxon>Magnoliopsida</taxon>
        <taxon>eudicotyledons</taxon>
        <taxon>Gunneridae</taxon>
        <taxon>Pentapetalae</taxon>
        <taxon>rosids</taxon>
        <taxon>fabids</taxon>
        <taxon>Fabales</taxon>
        <taxon>Fabaceae</taxon>
        <taxon>Papilionoideae</taxon>
        <taxon>50 kb inversion clade</taxon>
        <taxon>NPAAA clade</taxon>
        <taxon>Hologalegina</taxon>
        <taxon>IRL clade</taxon>
        <taxon>Trifolieae</taxon>
        <taxon>Trifolium</taxon>
    </lineage>
</organism>